<keyword evidence="1" id="KW-1133">Transmembrane helix</keyword>
<dbReference type="PANTHER" id="PTHR28026">
    <property type="entry name" value="DUF962 DOMAIN PROTEIN (AFU_ORTHOLOGUE AFUA_8G05310)"/>
    <property type="match status" value="1"/>
</dbReference>
<dbReference type="AlphaFoldDB" id="A0A4Z0W8B2"/>
<keyword evidence="1" id="KW-0812">Transmembrane</keyword>
<feature type="transmembrane region" description="Helical" evidence="1">
    <location>
        <begin position="101"/>
        <end position="120"/>
    </location>
</feature>
<accession>A0A4Z0W8B2</accession>
<dbReference type="GO" id="GO:0046521">
    <property type="term" value="P:sphingoid catabolic process"/>
    <property type="evidence" value="ECO:0007669"/>
    <property type="project" value="TreeGrafter"/>
</dbReference>
<dbReference type="PANTHER" id="PTHR28026:SF9">
    <property type="entry name" value="2-HYDROXY-PALMITIC ACID DIOXYGENASE MPO1"/>
    <property type="match status" value="1"/>
</dbReference>
<feature type="transmembrane region" description="Helical" evidence="1">
    <location>
        <begin position="24"/>
        <end position="43"/>
    </location>
</feature>
<protein>
    <submittedName>
        <fullName evidence="2">DUF962 domain-containing protein</fullName>
    </submittedName>
</protein>
<dbReference type="RefSeq" id="WP_135483954.1">
    <property type="nucleotide sequence ID" value="NZ_SRMF01000006.1"/>
</dbReference>
<gene>
    <name evidence="2" type="ORF">E4656_14180</name>
</gene>
<comment type="caution">
    <text evidence="2">The sequence shown here is derived from an EMBL/GenBank/DDBJ whole genome shotgun (WGS) entry which is preliminary data.</text>
</comment>
<sequence length="157" mass="17875">MTRSIQDWLDAYSVSHQNPTNKKIHWVCVPGIFWSIMGLLWVIPKPAFMAALPWLNWATLSLVVIVGFYVRLSWPLTLGMAAFTLLCLLSLAGLQSLIGVTGVLITSVAVFIILWIGQFIGHHIEGQKPSFFEDIQFLMIGPAWVMAFIFDRLHWRY</sequence>
<evidence type="ECO:0000313" key="3">
    <source>
        <dbReference type="Proteomes" id="UP000297475"/>
    </source>
</evidence>
<organism evidence="2 3">
    <name type="scientific">Natronospirillum operosum</name>
    <dbReference type="NCBI Taxonomy" id="2759953"/>
    <lineage>
        <taxon>Bacteria</taxon>
        <taxon>Pseudomonadati</taxon>
        <taxon>Pseudomonadota</taxon>
        <taxon>Gammaproteobacteria</taxon>
        <taxon>Oceanospirillales</taxon>
        <taxon>Natronospirillaceae</taxon>
        <taxon>Natronospirillum</taxon>
    </lineage>
</organism>
<evidence type="ECO:0000256" key="1">
    <source>
        <dbReference type="SAM" id="Phobius"/>
    </source>
</evidence>
<evidence type="ECO:0000313" key="2">
    <source>
        <dbReference type="EMBL" id="TGG92025.1"/>
    </source>
</evidence>
<dbReference type="EMBL" id="SRMF01000006">
    <property type="protein sequence ID" value="TGG92025.1"/>
    <property type="molecule type" value="Genomic_DNA"/>
</dbReference>
<reference evidence="2 3" key="1">
    <citation type="submission" date="2019-04" db="EMBL/GenBank/DDBJ databases">
        <title>Natronospirillum operosus gen. nov., sp. nov., a haloalkaliphilic satellite isolated from decaying biomass of laboratory culture of cyanobacterium Geitlerinema sp. and proposal of Natronospirillaceae fam. nov. and Saccharospirillaceae fam. nov.</title>
        <authorList>
            <person name="Kevbrin V."/>
            <person name="Boltyanskaya Y."/>
            <person name="Koziaeva V."/>
            <person name="Grouzdev D.S."/>
            <person name="Park M."/>
            <person name="Cho J."/>
        </authorList>
    </citation>
    <scope>NUCLEOTIDE SEQUENCE [LARGE SCALE GENOMIC DNA]</scope>
    <source>
        <strain evidence="2 3">G-116</strain>
    </source>
</reference>
<feature type="transmembrane region" description="Helical" evidence="1">
    <location>
        <begin position="50"/>
        <end position="70"/>
    </location>
</feature>
<dbReference type="OrthoDB" id="5515308at2"/>
<feature type="transmembrane region" description="Helical" evidence="1">
    <location>
        <begin position="76"/>
        <end position="94"/>
    </location>
</feature>
<dbReference type="Proteomes" id="UP000297475">
    <property type="component" value="Unassembled WGS sequence"/>
</dbReference>
<dbReference type="GO" id="GO:0016020">
    <property type="term" value="C:membrane"/>
    <property type="evidence" value="ECO:0007669"/>
    <property type="project" value="GOC"/>
</dbReference>
<name>A0A4Z0W8B2_9GAMM</name>
<keyword evidence="3" id="KW-1185">Reference proteome</keyword>
<keyword evidence="1" id="KW-0472">Membrane</keyword>
<dbReference type="Pfam" id="PF06127">
    <property type="entry name" value="Mpo1-like"/>
    <property type="match status" value="1"/>
</dbReference>
<dbReference type="InterPro" id="IPR009305">
    <property type="entry name" value="Mpo1-like"/>
</dbReference>
<proteinExistence type="predicted"/>